<keyword evidence="4" id="KW-0012">Acyltransferase</keyword>
<evidence type="ECO:0000256" key="1">
    <source>
        <dbReference type="SAM" id="MobiDB-lite"/>
    </source>
</evidence>
<dbReference type="InterPro" id="IPR050879">
    <property type="entry name" value="Acyltransferase_3"/>
</dbReference>
<feature type="transmembrane region" description="Helical" evidence="2">
    <location>
        <begin position="38"/>
        <end position="54"/>
    </location>
</feature>
<dbReference type="EC" id="2.3.-.-" evidence="4"/>
<gene>
    <name evidence="4" type="ORF">AB2L28_19300</name>
</gene>
<feature type="compositionally biased region" description="Polar residues" evidence="1">
    <location>
        <begin position="1"/>
        <end position="17"/>
    </location>
</feature>
<feature type="transmembrane region" description="Helical" evidence="2">
    <location>
        <begin position="334"/>
        <end position="354"/>
    </location>
</feature>
<feature type="transmembrane region" description="Helical" evidence="2">
    <location>
        <begin position="275"/>
        <end position="297"/>
    </location>
</feature>
<dbReference type="InterPro" id="IPR002656">
    <property type="entry name" value="Acyl_transf_3_dom"/>
</dbReference>
<dbReference type="GO" id="GO:0016746">
    <property type="term" value="F:acyltransferase activity"/>
    <property type="evidence" value="ECO:0007669"/>
    <property type="project" value="UniProtKB-KW"/>
</dbReference>
<feature type="domain" description="Acyltransferase 3" evidence="3">
    <location>
        <begin position="35"/>
        <end position="350"/>
    </location>
</feature>
<comment type="caution">
    <text evidence="4">The sequence shown here is derived from an EMBL/GenBank/DDBJ whole genome shotgun (WGS) entry which is preliminary data.</text>
</comment>
<dbReference type="EMBL" id="JBGGTQ010000011">
    <property type="protein sequence ID" value="MEZ0494389.1"/>
    <property type="molecule type" value="Genomic_DNA"/>
</dbReference>
<name>A0ABV4I6U2_9ACTN</name>
<feature type="transmembrane region" description="Helical" evidence="2">
    <location>
        <begin position="161"/>
        <end position="181"/>
    </location>
</feature>
<dbReference type="PANTHER" id="PTHR23028:SF53">
    <property type="entry name" value="ACYL_TRANSF_3 DOMAIN-CONTAINING PROTEIN"/>
    <property type="match status" value="1"/>
</dbReference>
<keyword evidence="4" id="KW-0808">Transferase</keyword>
<feature type="transmembrane region" description="Helical" evidence="2">
    <location>
        <begin position="212"/>
        <end position="231"/>
    </location>
</feature>
<dbReference type="Pfam" id="PF01757">
    <property type="entry name" value="Acyl_transf_3"/>
    <property type="match status" value="1"/>
</dbReference>
<dbReference type="RefSeq" id="WP_370720622.1">
    <property type="nucleotide sequence ID" value="NZ_JBGGTQ010000011.1"/>
</dbReference>
<feature type="region of interest" description="Disordered" evidence="1">
    <location>
        <begin position="1"/>
        <end position="27"/>
    </location>
</feature>
<sequence length="389" mass="41642">MTRTTRQMPPTAPTTGSARPVGGGGGAGRGERLRALDALRLLAALAVLAFHFTARDHTRWGALTGDVFPHLSAVTAYGYAGVHLFFVVSGVVITASAGGRGLAAFVASRVSRLYPAYWAAVLLTATLRWAWPGFGDRTPAQVAVNLTMFQDLFGVPRVDGVYWTLWVEMQFYLLVAVLLLVGWSRRRLLVAATWVPALCTAVVLAVPRAAGVVTLLGYAPLFAAGIVLHVLHRDGPTVRRWLLLALTTAQAALLAAFAQAPAVGDLVSRTPVSPVVLAAVVTGCVGLVAVTVLVPRVRAVDRRWLTAAGALTYPLYLTHEYVGWALIEVLAPHTGRWVTLALAVTGCLVLARAVHRLVERPLQRPLRSWLLARLTRAAPEHRRPPGSAG</sequence>
<keyword evidence="2" id="KW-0812">Transmembrane</keyword>
<organism evidence="4 5">
    <name type="scientific">Kineococcus mangrovi</name>
    <dbReference type="NCBI Taxonomy" id="1660183"/>
    <lineage>
        <taxon>Bacteria</taxon>
        <taxon>Bacillati</taxon>
        <taxon>Actinomycetota</taxon>
        <taxon>Actinomycetes</taxon>
        <taxon>Kineosporiales</taxon>
        <taxon>Kineosporiaceae</taxon>
        <taxon>Kineococcus</taxon>
    </lineage>
</organism>
<feature type="transmembrane region" description="Helical" evidence="2">
    <location>
        <begin position="188"/>
        <end position="206"/>
    </location>
</feature>
<feature type="transmembrane region" description="Helical" evidence="2">
    <location>
        <begin position="243"/>
        <end position="263"/>
    </location>
</feature>
<accession>A0ABV4I6U2</accession>
<dbReference type="Proteomes" id="UP001566476">
    <property type="component" value="Unassembled WGS sequence"/>
</dbReference>
<feature type="transmembrane region" description="Helical" evidence="2">
    <location>
        <begin position="304"/>
        <end position="322"/>
    </location>
</feature>
<keyword evidence="5" id="KW-1185">Reference proteome</keyword>
<feature type="transmembrane region" description="Helical" evidence="2">
    <location>
        <begin position="114"/>
        <end position="131"/>
    </location>
</feature>
<dbReference type="PANTHER" id="PTHR23028">
    <property type="entry name" value="ACETYLTRANSFERASE"/>
    <property type="match status" value="1"/>
</dbReference>
<evidence type="ECO:0000259" key="3">
    <source>
        <dbReference type="Pfam" id="PF01757"/>
    </source>
</evidence>
<keyword evidence="2" id="KW-1133">Transmembrane helix</keyword>
<keyword evidence="2" id="KW-0472">Membrane</keyword>
<evidence type="ECO:0000313" key="5">
    <source>
        <dbReference type="Proteomes" id="UP001566476"/>
    </source>
</evidence>
<evidence type="ECO:0000313" key="4">
    <source>
        <dbReference type="EMBL" id="MEZ0494389.1"/>
    </source>
</evidence>
<reference evidence="4 5" key="1">
    <citation type="submission" date="2024-07" db="EMBL/GenBank/DDBJ databases">
        <authorList>
            <person name="Thanompreechachai J."/>
            <person name="Duangmal K."/>
        </authorList>
    </citation>
    <scope>NUCLEOTIDE SEQUENCE [LARGE SCALE GENOMIC DNA]</scope>
    <source>
        <strain evidence="4 5">TBRC 1896</strain>
    </source>
</reference>
<proteinExistence type="predicted"/>
<evidence type="ECO:0000256" key="2">
    <source>
        <dbReference type="SAM" id="Phobius"/>
    </source>
</evidence>
<protein>
    <submittedName>
        <fullName evidence="4">Acyltransferase family protein</fullName>
        <ecNumber evidence="4">2.3.-.-</ecNumber>
    </submittedName>
</protein>
<feature type="transmembrane region" description="Helical" evidence="2">
    <location>
        <begin position="74"/>
        <end position="93"/>
    </location>
</feature>